<dbReference type="Pfam" id="PF05193">
    <property type="entry name" value="Peptidase_M16_C"/>
    <property type="match status" value="1"/>
</dbReference>
<protein>
    <submittedName>
        <fullName evidence="2">Peptidase M16</fullName>
    </submittedName>
</protein>
<dbReference type="InterPro" id="IPR055130">
    <property type="entry name" value="PreP_C"/>
</dbReference>
<dbReference type="InterPro" id="IPR011765">
    <property type="entry name" value="Pept_M16_N"/>
</dbReference>
<dbReference type="Gene3D" id="3.30.830.10">
    <property type="entry name" value="Metalloenzyme, LuxS/M16 peptidase-like"/>
    <property type="match status" value="4"/>
</dbReference>
<dbReference type="GO" id="GO:0006508">
    <property type="term" value="P:proteolysis"/>
    <property type="evidence" value="ECO:0007669"/>
    <property type="project" value="InterPro"/>
</dbReference>
<dbReference type="AlphaFoldDB" id="A0A3B7LVZ4"/>
<dbReference type="SUPFAM" id="SSF63411">
    <property type="entry name" value="LuxS/MPP-like metallohydrolase"/>
    <property type="match status" value="4"/>
</dbReference>
<evidence type="ECO:0000259" key="1">
    <source>
        <dbReference type="SMART" id="SM01264"/>
    </source>
</evidence>
<evidence type="ECO:0000313" key="2">
    <source>
        <dbReference type="EMBL" id="AXY56581.1"/>
    </source>
</evidence>
<name>A0A3B7LVZ4_9GAMM</name>
<dbReference type="RefSeq" id="WP_087511674.1">
    <property type="nucleotide sequence ID" value="NZ_CP032134.1"/>
</dbReference>
<dbReference type="Pfam" id="PF22516">
    <property type="entry name" value="PreP_C"/>
    <property type="match status" value="1"/>
</dbReference>
<sequence length="979" mass="110127">MTVDVTETLAQTVHPAFQLVRQHHVEALDISVSEYKHKVTGAMHYHLATEHDENVFLVAFRTQPMDSKGEAHILEHTALCGSEKFPVRDPFFLMIRRSLNTFMNAFTAADWTAYPFATQNKKDFQNLLEVYMDAAFAANLNPLDFAQEGIRIELENGEPVYKGVVFNEMKGAMSSPSDQLYHQLAHHLFPKTTYHYNSGGDPKDIPDLTYDELVAFYKSHYHPSNAVFMTFGNQTAYHLQEQFETLALSRFEKGETLYSKAEQRLTAPLEVTESYAVDAEDLTDKTYHIISWLLPQASDIKLRLGMRLVEGILLEDSASPLRQYLETCGYAQSTGPILGVDDSNYEMTFFCGVQGSNPEHAQEFKNGVFKILEDVASKPVDAEMIDAILHQIELHQREINGDGTPYGLTLILNGLASTIHHNDPVHVWDVDTAIAEVKEELKDPMWLSSLIKEHLIDNPHRVQMTLVPDATKSVKDAEEEKARLAAIGEKLTEADKAEIQAQTEALKIRQDTPDDMNLLPKVGLEDVPAALQIVQGQLREIISNSMDMPLNLYHAGTNGIYYQQVLIKIPQEVVQSPYFNLLSILFGEVGAGEYNYLELQQLQTAVSGGLGMGASLRSRVDDKGQISAWMTLTTKSLVNNFEAIRLLKLTFEKLRFDEKDRIIELLQQRKTRWQSRISGSGHSYAMQVASRNHSALAQRDYQNTGLGALNWMSTLVSSVENDETAYDALINELKAVHLKLLQAQKQFLLVCEEQMSEQLVEEVQNVWDKVDILKEQPQLLAVQTENTDKDEAWLIQTNVQFCASAYPAVEVSHPDSAALMVLAAYLRNGYLHSAIREKGGAYGGGASYDGNACSFRFYSYRDPRMAETFKDFEASVQWLLNTEQQDYQLEEAILGLIASMDKPGSPAGEAITACYALLHSRTPAFRNQLRERLLSVTLEDLKRVADVYLLKQTPCKSVVAPFARREELAALGFEIKQVN</sequence>
<dbReference type="KEGG" id="achi:CDG60_08385"/>
<dbReference type="Pfam" id="PF00675">
    <property type="entry name" value="Peptidase_M16"/>
    <property type="match status" value="1"/>
</dbReference>
<dbReference type="InterPro" id="IPR013578">
    <property type="entry name" value="Peptidase_M16C_assoc"/>
</dbReference>
<evidence type="ECO:0000313" key="3">
    <source>
        <dbReference type="Proteomes" id="UP000263753"/>
    </source>
</evidence>
<dbReference type="Pfam" id="PF08367">
    <property type="entry name" value="M16C_assoc"/>
    <property type="match status" value="1"/>
</dbReference>
<accession>A0A3B7LVZ4</accession>
<organism evidence="2 3">
    <name type="scientific">Acinetobacter chinensis</name>
    <dbReference type="NCBI Taxonomy" id="2004650"/>
    <lineage>
        <taxon>Bacteria</taxon>
        <taxon>Pseudomonadati</taxon>
        <taxon>Pseudomonadota</taxon>
        <taxon>Gammaproteobacteria</taxon>
        <taxon>Moraxellales</taxon>
        <taxon>Moraxellaceae</taxon>
        <taxon>Acinetobacter</taxon>
    </lineage>
</organism>
<dbReference type="EMBL" id="CP032134">
    <property type="protein sequence ID" value="AXY56581.1"/>
    <property type="molecule type" value="Genomic_DNA"/>
</dbReference>
<proteinExistence type="predicted"/>
<gene>
    <name evidence="2" type="ORF">CDG60_08385</name>
</gene>
<reference evidence="3" key="1">
    <citation type="submission" date="2018-09" db="EMBL/GenBank/DDBJ databases">
        <title>The complete genome of Acinetobacter sp. strain WCHAc010005.</title>
        <authorList>
            <person name="Hu Y."/>
            <person name="Long H."/>
            <person name="Feng Y."/>
            <person name="Zong Z."/>
        </authorList>
    </citation>
    <scope>NUCLEOTIDE SEQUENCE [LARGE SCALE GENOMIC DNA]</scope>
    <source>
        <strain evidence="3">WCHAc010005</strain>
    </source>
</reference>
<dbReference type="GO" id="GO:0046872">
    <property type="term" value="F:metal ion binding"/>
    <property type="evidence" value="ECO:0007669"/>
    <property type="project" value="InterPro"/>
</dbReference>
<dbReference type="FunFam" id="3.30.830.10:FF:000011">
    <property type="entry name" value="Presequence protease, mitochondrial"/>
    <property type="match status" value="1"/>
</dbReference>
<dbReference type="PANTHER" id="PTHR43016:SF13">
    <property type="entry name" value="PRESEQUENCE PROTEASE, MITOCHONDRIAL"/>
    <property type="match status" value="1"/>
</dbReference>
<dbReference type="PANTHER" id="PTHR43016">
    <property type="entry name" value="PRESEQUENCE PROTEASE"/>
    <property type="match status" value="1"/>
</dbReference>
<feature type="domain" description="Peptidase M16C associated" evidence="1">
    <location>
        <begin position="466"/>
        <end position="715"/>
    </location>
</feature>
<dbReference type="Proteomes" id="UP000263753">
    <property type="component" value="Chromosome"/>
</dbReference>
<dbReference type="InterPro" id="IPR007863">
    <property type="entry name" value="Peptidase_M16_C"/>
</dbReference>
<dbReference type="InterPro" id="IPR011249">
    <property type="entry name" value="Metalloenz_LuxS/M16"/>
</dbReference>
<dbReference type="SMART" id="SM01264">
    <property type="entry name" value="M16C_associated"/>
    <property type="match status" value="1"/>
</dbReference>